<dbReference type="AlphaFoldDB" id="A0A0V0HTE3"/>
<name>A0A0V0HTE3_SOLCH</name>
<sequence length="106" mass="12517">MNGYVCLPFTKKIKNMNGYVCLPLTKKKKPYIVMVVLFAIQNLHEIFWNKRAVHIFRTGSSKSIKLAYIYSYKNIKFFKSHKLTKDILSQNVHNDSKIVKIAHDYY</sequence>
<organism evidence="1">
    <name type="scientific">Solanum chacoense</name>
    <name type="common">Chaco potato</name>
    <dbReference type="NCBI Taxonomy" id="4108"/>
    <lineage>
        <taxon>Eukaryota</taxon>
        <taxon>Viridiplantae</taxon>
        <taxon>Streptophyta</taxon>
        <taxon>Embryophyta</taxon>
        <taxon>Tracheophyta</taxon>
        <taxon>Spermatophyta</taxon>
        <taxon>Magnoliopsida</taxon>
        <taxon>eudicotyledons</taxon>
        <taxon>Gunneridae</taxon>
        <taxon>Pentapetalae</taxon>
        <taxon>asterids</taxon>
        <taxon>lamiids</taxon>
        <taxon>Solanales</taxon>
        <taxon>Solanaceae</taxon>
        <taxon>Solanoideae</taxon>
        <taxon>Solaneae</taxon>
        <taxon>Solanum</taxon>
    </lineage>
</organism>
<dbReference type="EMBL" id="GEDG01015514">
    <property type="protein sequence ID" value="JAP23400.1"/>
    <property type="molecule type" value="Transcribed_RNA"/>
</dbReference>
<protein>
    <submittedName>
        <fullName evidence="1">Putative ovule protein</fullName>
    </submittedName>
</protein>
<proteinExistence type="predicted"/>
<accession>A0A0V0HTE3</accession>
<reference evidence="1" key="1">
    <citation type="submission" date="2015-12" db="EMBL/GenBank/DDBJ databases">
        <title>Gene expression during late stages of embryo sac development: a critical building block for successful pollen-pistil interactions.</title>
        <authorList>
            <person name="Liu Y."/>
            <person name="Joly V."/>
            <person name="Sabar M."/>
            <person name="Matton D.P."/>
        </authorList>
    </citation>
    <scope>NUCLEOTIDE SEQUENCE</scope>
</reference>
<evidence type="ECO:0000313" key="1">
    <source>
        <dbReference type="EMBL" id="JAP23400.1"/>
    </source>
</evidence>